<organism evidence="16 17">
    <name type="scientific">Virgibacillus alimentarius</name>
    <dbReference type="NCBI Taxonomy" id="698769"/>
    <lineage>
        <taxon>Bacteria</taxon>
        <taxon>Bacillati</taxon>
        <taxon>Bacillota</taxon>
        <taxon>Bacilli</taxon>
        <taxon>Bacillales</taxon>
        <taxon>Bacillaceae</taxon>
        <taxon>Virgibacillus</taxon>
    </lineage>
</organism>
<comment type="pathway">
    <text evidence="3 13 14">Amino-acid biosynthesis; L-leucine biosynthesis; L-leucine from 3-methyl-2-oxobutanoate: step 3/4.</text>
</comment>
<evidence type="ECO:0000256" key="1">
    <source>
        <dbReference type="ARBA" id="ARBA00000624"/>
    </source>
</evidence>
<protein>
    <recommendedName>
        <fullName evidence="13">3-isopropylmalate dehydrogenase</fullName>
        <ecNumber evidence="13">1.1.1.85</ecNumber>
    </recommendedName>
    <alternativeName>
        <fullName evidence="13">3-IPM-DH</fullName>
    </alternativeName>
    <alternativeName>
        <fullName evidence="13">Beta-IPM dehydrogenase</fullName>
        <shortName evidence="13">IMDH</shortName>
    </alternativeName>
</protein>
<comment type="subunit">
    <text evidence="5 13 14">Homodimer.</text>
</comment>
<feature type="binding site" evidence="13">
    <location>
        <position position="134"/>
    </location>
    <ligand>
        <name>substrate</name>
    </ligand>
</feature>
<feature type="binding site" evidence="13">
    <location>
        <position position="96"/>
    </location>
    <ligand>
        <name>substrate</name>
    </ligand>
</feature>
<dbReference type="RefSeq" id="WP_226370897.1">
    <property type="nucleotide sequence ID" value="NZ_JAGIKX010000006.1"/>
</dbReference>
<feature type="site" description="Important for catalysis" evidence="13">
    <location>
        <position position="141"/>
    </location>
</feature>
<feature type="binding site" evidence="13">
    <location>
        <position position="221"/>
    </location>
    <ligand>
        <name>substrate</name>
    </ligand>
</feature>
<dbReference type="SMART" id="SM01329">
    <property type="entry name" value="Iso_dh"/>
    <property type="match status" value="1"/>
</dbReference>
<evidence type="ECO:0000259" key="15">
    <source>
        <dbReference type="SMART" id="SM01329"/>
    </source>
</evidence>
<name>A0ABS4S6U8_9BACI</name>
<dbReference type="InterPro" id="IPR024084">
    <property type="entry name" value="IsoPropMal-DH-like_dom"/>
</dbReference>
<keyword evidence="8 13" id="KW-0479">Metal-binding</keyword>
<keyword evidence="9 13" id="KW-0460">Magnesium</keyword>
<evidence type="ECO:0000256" key="2">
    <source>
        <dbReference type="ARBA" id="ARBA00001936"/>
    </source>
</evidence>
<sequence length="368" mass="40134">MNKQIILLPGDGIGKEIMEAAKAILNTIASEYGHRFTFHQHAIGGDAYEQCGTPLPEDTVKACQSADAILLGAVGDKKYDSLPPHLRPEKGLLGIRKALELYANLRPIKGFTPLMHASPLKESVINGSDILIVRELTGGLYFGKPRERRENGLAAIDTLYYHRSEIERIVERGFQSAQLRNKYLTSVDKANVLESSRMWREIVNKKSKEFPEVTVDHLLVDAAAMKLVTNPNSFDVIVTENLFGDILSDEASVLTGSLGMLPSASLRSDGVGLYEPVHGSAPDIAGKGIANPLAMILSAAMMLRHSFQMIEEADAIELAVNAALDQGYYTPDLDIPNGKQIGTKEMTEVVIENLTNKSVSNSILSTYA</sequence>
<accession>A0ABS4S6U8</accession>
<dbReference type="GO" id="GO:0003862">
    <property type="term" value="F:3-isopropylmalate dehydrogenase activity"/>
    <property type="evidence" value="ECO:0007669"/>
    <property type="project" value="UniProtKB-EC"/>
</dbReference>
<comment type="caution">
    <text evidence="16">The sequence shown here is derived from an EMBL/GenBank/DDBJ whole genome shotgun (WGS) entry which is preliminary data.</text>
</comment>
<comment type="catalytic activity">
    <reaction evidence="1 13 14">
        <text>(2R,3S)-3-isopropylmalate + NAD(+) = 4-methyl-2-oxopentanoate + CO2 + NADH</text>
        <dbReference type="Rhea" id="RHEA:32271"/>
        <dbReference type="ChEBI" id="CHEBI:16526"/>
        <dbReference type="ChEBI" id="CHEBI:17865"/>
        <dbReference type="ChEBI" id="CHEBI:35121"/>
        <dbReference type="ChEBI" id="CHEBI:57540"/>
        <dbReference type="ChEBI" id="CHEBI:57945"/>
        <dbReference type="EC" id="1.1.1.85"/>
    </reaction>
</comment>
<keyword evidence="13" id="KW-0464">Manganese</keyword>
<evidence type="ECO:0000256" key="13">
    <source>
        <dbReference type="HAMAP-Rule" id="MF_01033"/>
    </source>
</evidence>
<feature type="binding site" evidence="13">
    <location>
        <position position="221"/>
    </location>
    <ligand>
        <name>Mg(2+)</name>
        <dbReference type="ChEBI" id="CHEBI:18420"/>
    </ligand>
</feature>
<dbReference type="HAMAP" id="MF_01033">
    <property type="entry name" value="LeuB_type1"/>
    <property type="match status" value="1"/>
</dbReference>
<feature type="binding site" evidence="13">
    <location>
        <position position="249"/>
    </location>
    <ligand>
        <name>Mg(2+)</name>
        <dbReference type="ChEBI" id="CHEBI:18420"/>
    </ligand>
</feature>
<keyword evidence="7 13" id="KW-0028">Amino-acid biosynthesis</keyword>
<dbReference type="InterPro" id="IPR004429">
    <property type="entry name" value="Isopropylmalate_DH"/>
</dbReference>
<dbReference type="SUPFAM" id="SSF53659">
    <property type="entry name" value="Isocitrate/Isopropylmalate dehydrogenase-like"/>
    <property type="match status" value="1"/>
</dbReference>
<reference evidence="16 17" key="1">
    <citation type="submission" date="2021-03" db="EMBL/GenBank/DDBJ databases">
        <title>Genomic Encyclopedia of Type Strains, Phase IV (KMG-IV): sequencing the most valuable type-strain genomes for metagenomic binning, comparative biology and taxonomic classification.</title>
        <authorList>
            <person name="Goeker M."/>
        </authorList>
    </citation>
    <scope>NUCLEOTIDE SEQUENCE [LARGE SCALE GENOMIC DNA]</scope>
    <source>
        <strain evidence="16 17">DSM 25790</strain>
    </source>
</reference>
<evidence type="ECO:0000313" key="16">
    <source>
        <dbReference type="EMBL" id="MBP2257198.1"/>
    </source>
</evidence>
<comment type="cofactor">
    <cofactor evidence="2">
        <name>Mn(2+)</name>
        <dbReference type="ChEBI" id="CHEBI:29035"/>
    </cofactor>
</comment>
<proteinExistence type="inferred from homology"/>
<dbReference type="PANTHER" id="PTHR42979:SF1">
    <property type="entry name" value="3-ISOPROPYLMALATE DEHYDROGENASE"/>
    <property type="match status" value="1"/>
</dbReference>
<comment type="caution">
    <text evidence="13">Lacks conserved residue(s) required for the propagation of feature annotation.</text>
</comment>
<dbReference type="NCBIfam" id="TIGR00169">
    <property type="entry name" value="leuB"/>
    <property type="match status" value="1"/>
</dbReference>
<feature type="binding site" evidence="13">
    <location>
        <begin position="279"/>
        <end position="291"/>
    </location>
    <ligand>
        <name>NAD(+)</name>
        <dbReference type="ChEBI" id="CHEBI:57540"/>
    </ligand>
</feature>
<evidence type="ECO:0000256" key="10">
    <source>
        <dbReference type="ARBA" id="ARBA00023002"/>
    </source>
</evidence>
<evidence type="ECO:0000256" key="6">
    <source>
        <dbReference type="ARBA" id="ARBA00022430"/>
    </source>
</evidence>
<feature type="binding site" evidence="13">
    <location>
        <position position="245"/>
    </location>
    <ligand>
        <name>Mg(2+)</name>
        <dbReference type="ChEBI" id="CHEBI:18420"/>
    </ligand>
</feature>
<evidence type="ECO:0000256" key="5">
    <source>
        <dbReference type="ARBA" id="ARBA00011738"/>
    </source>
</evidence>
<dbReference type="InterPro" id="IPR019818">
    <property type="entry name" value="IsoCit/isopropylmalate_DH_CS"/>
</dbReference>
<evidence type="ECO:0000256" key="4">
    <source>
        <dbReference type="ARBA" id="ARBA00008319"/>
    </source>
</evidence>
<dbReference type="Gene3D" id="3.40.718.10">
    <property type="entry name" value="Isopropylmalate Dehydrogenase"/>
    <property type="match status" value="1"/>
</dbReference>
<keyword evidence="17" id="KW-1185">Reference proteome</keyword>
<keyword evidence="13" id="KW-0963">Cytoplasm</keyword>
<feature type="domain" description="Isopropylmalate dehydrogenase-like" evidence="15">
    <location>
        <begin position="4"/>
        <end position="350"/>
    </location>
</feature>
<evidence type="ECO:0000313" key="17">
    <source>
        <dbReference type="Proteomes" id="UP001519294"/>
    </source>
</evidence>
<feature type="binding site" evidence="13">
    <location>
        <position position="106"/>
    </location>
    <ligand>
        <name>substrate</name>
    </ligand>
</feature>
<comment type="similarity">
    <text evidence="4 13">Belongs to the isocitrate and isopropylmalate dehydrogenases family. LeuB type 1 subfamily.</text>
</comment>
<evidence type="ECO:0000256" key="9">
    <source>
        <dbReference type="ARBA" id="ARBA00022842"/>
    </source>
</evidence>
<keyword evidence="11 13" id="KW-0520">NAD</keyword>
<dbReference type="PROSITE" id="PS00470">
    <property type="entry name" value="IDH_IMDH"/>
    <property type="match status" value="1"/>
</dbReference>
<comment type="function">
    <text evidence="13 14">Catalyzes the oxidation of 3-carboxy-2-hydroxy-4-methylpentanoate (3-isopropylmalate) to 3-carboxy-4-methyl-2-oxopentanoate. The product decarboxylates to 4-methyl-2 oxopentanoate.</text>
</comment>
<evidence type="ECO:0000256" key="12">
    <source>
        <dbReference type="ARBA" id="ARBA00023304"/>
    </source>
</evidence>
<evidence type="ECO:0000256" key="14">
    <source>
        <dbReference type="RuleBase" id="RU004445"/>
    </source>
</evidence>
<keyword evidence="12 13" id="KW-0100">Branched-chain amino acid biosynthesis</keyword>
<keyword evidence="6 13" id="KW-0432">Leucine biosynthesis</keyword>
<evidence type="ECO:0000256" key="7">
    <source>
        <dbReference type="ARBA" id="ARBA00022605"/>
    </source>
</evidence>
<feature type="site" description="Important for catalysis" evidence="13">
    <location>
        <position position="189"/>
    </location>
</feature>
<dbReference type="Proteomes" id="UP001519294">
    <property type="component" value="Unassembled WGS sequence"/>
</dbReference>
<evidence type="ECO:0000256" key="8">
    <source>
        <dbReference type="ARBA" id="ARBA00022723"/>
    </source>
</evidence>
<comment type="cofactor">
    <cofactor evidence="13 14">
        <name>Mg(2+)</name>
        <dbReference type="ChEBI" id="CHEBI:18420"/>
    </cofactor>
    <cofactor evidence="13 14">
        <name>Mn(2+)</name>
        <dbReference type="ChEBI" id="CHEBI:29035"/>
    </cofactor>
    <text evidence="13 14">Binds 1 Mg(2+) or Mn(2+) ion per subunit.</text>
</comment>
<keyword evidence="10 13" id="KW-0560">Oxidoreductase</keyword>
<comment type="subcellular location">
    <subcellularLocation>
        <location evidence="13">Cytoplasm</location>
    </subcellularLocation>
</comment>
<dbReference type="EC" id="1.1.1.85" evidence="13"/>
<evidence type="ECO:0000256" key="3">
    <source>
        <dbReference type="ARBA" id="ARBA00004762"/>
    </source>
</evidence>
<evidence type="ECO:0000256" key="11">
    <source>
        <dbReference type="ARBA" id="ARBA00023027"/>
    </source>
</evidence>
<dbReference type="PANTHER" id="PTHR42979">
    <property type="entry name" value="3-ISOPROPYLMALATE DEHYDROGENASE"/>
    <property type="match status" value="1"/>
</dbReference>
<gene>
    <name evidence="13" type="primary">leuB</name>
    <name evidence="16" type="ORF">J2Z81_001146</name>
</gene>
<dbReference type="EMBL" id="JAGIKX010000006">
    <property type="protein sequence ID" value="MBP2257198.1"/>
    <property type="molecule type" value="Genomic_DNA"/>
</dbReference>
<dbReference type="Pfam" id="PF00180">
    <property type="entry name" value="Iso_dh"/>
    <property type="match status" value="1"/>
</dbReference>